<dbReference type="Pfam" id="PF14295">
    <property type="entry name" value="PAN_4"/>
    <property type="match status" value="4"/>
</dbReference>
<sequence>MGQTLSSDVTCDASSSGTFAYGTYWIGSRTFNANCGFDTTGPVLRVTNADFYDCIEGCASDSQCKAISWVTGTCYQKSSRGSLVYSDHGVSSFIDISATDLTCPNSNGLGYNNFVVQCGVDYPGQGDIGSSSEPALSDCIDTCGGTPDCVAVVYSGNACYLKDNTIGTPVPNSAVSGAILQNYEPAPPPGPNPFTPPTCPSFDGATYNGYLIACGTDYFGGDLTSTTTDTFEDCIAACTANGACVDVSYVSGSCYLKNVLTTPTPAGNVWNAKLLSPVVNPVTTLACPAADGTSQNVNGADFTVACYTDYPGGDYRNLYTQDFSGCLSECASDAQCTDVAWNHGSCYLKSTLVPAVTNENVWGAIKAIVTAPVANITTPVNSNSTNATSFAPADRRVRRRPVRLAY</sequence>
<feature type="domain" description="Apple" evidence="1">
    <location>
        <begin position="216"/>
        <end position="257"/>
    </location>
</feature>
<dbReference type="STRING" id="1664694.A0A0N0NQ51"/>
<dbReference type="EMBL" id="LFJN01000005">
    <property type="protein sequence ID" value="KPI43501.1"/>
    <property type="molecule type" value="Genomic_DNA"/>
</dbReference>
<proteinExistence type="predicted"/>
<dbReference type="VEuPathDB" id="FungiDB:AB675_6773"/>
<evidence type="ECO:0000313" key="3">
    <source>
        <dbReference type="Proteomes" id="UP000038010"/>
    </source>
</evidence>
<reference evidence="2 3" key="1">
    <citation type="submission" date="2015-06" db="EMBL/GenBank/DDBJ databases">
        <title>Draft genome of the ant-associated black yeast Phialophora attae CBS 131958.</title>
        <authorList>
            <person name="Moreno L.F."/>
            <person name="Stielow B.J."/>
            <person name="de Hoog S."/>
            <person name="Vicente V.A."/>
            <person name="Weiss V.A."/>
            <person name="de Vries M."/>
            <person name="Cruz L.M."/>
            <person name="Souza E.M."/>
        </authorList>
    </citation>
    <scope>NUCLEOTIDE SEQUENCE [LARGE SCALE GENOMIC DNA]</scope>
    <source>
        <strain evidence="2 3">CBS 131958</strain>
    </source>
</reference>
<name>A0A0N0NQ51_9EURO</name>
<feature type="domain" description="Apple" evidence="1">
    <location>
        <begin position="308"/>
        <end position="349"/>
    </location>
</feature>
<dbReference type="Gene3D" id="3.50.4.10">
    <property type="entry name" value="Hepatocyte Growth Factor"/>
    <property type="match status" value="4"/>
</dbReference>
<organism evidence="2 3">
    <name type="scientific">Cyphellophora attinorum</name>
    <dbReference type="NCBI Taxonomy" id="1664694"/>
    <lineage>
        <taxon>Eukaryota</taxon>
        <taxon>Fungi</taxon>
        <taxon>Dikarya</taxon>
        <taxon>Ascomycota</taxon>
        <taxon>Pezizomycotina</taxon>
        <taxon>Eurotiomycetes</taxon>
        <taxon>Chaetothyriomycetidae</taxon>
        <taxon>Chaetothyriales</taxon>
        <taxon>Cyphellophoraceae</taxon>
        <taxon>Cyphellophora</taxon>
    </lineage>
</organism>
<accession>A0A0N0NQ51</accession>
<dbReference type="GeneID" id="28738968"/>
<protein>
    <recommendedName>
        <fullName evidence="1">Apple domain-containing protein</fullName>
    </recommendedName>
</protein>
<keyword evidence="3" id="KW-1185">Reference proteome</keyword>
<comment type="caution">
    <text evidence="2">The sequence shown here is derived from an EMBL/GenBank/DDBJ whole genome shotgun (WGS) entry which is preliminary data.</text>
</comment>
<evidence type="ECO:0000313" key="2">
    <source>
        <dbReference type="EMBL" id="KPI43501.1"/>
    </source>
</evidence>
<feature type="domain" description="Apple" evidence="1">
    <location>
        <begin position="121"/>
        <end position="162"/>
    </location>
</feature>
<gene>
    <name evidence="2" type="ORF">AB675_6773</name>
</gene>
<dbReference type="Proteomes" id="UP000038010">
    <property type="component" value="Unassembled WGS sequence"/>
</dbReference>
<dbReference type="OrthoDB" id="4119977at2759"/>
<dbReference type="RefSeq" id="XP_018003464.1">
    <property type="nucleotide sequence ID" value="XM_018147088.1"/>
</dbReference>
<dbReference type="AlphaFoldDB" id="A0A0N0NQ51"/>
<feature type="domain" description="Apple" evidence="1">
    <location>
        <begin position="46"/>
        <end position="76"/>
    </location>
</feature>
<evidence type="ECO:0000259" key="1">
    <source>
        <dbReference type="Pfam" id="PF14295"/>
    </source>
</evidence>
<dbReference type="PANTHER" id="PTHR33946">
    <property type="match status" value="1"/>
</dbReference>
<dbReference type="PANTHER" id="PTHR33946:SF4">
    <property type="entry name" value="COAGULATION FACTOR XI"/>
    <property type="match status" value="1"/>
</dbReference>
<dbReference type="InterPro" id="IPR003609">
    <property type="entry name" value="Pan_app"/>
</dbReference>